<dbReference type="EMBL" id="ML978968">
    <property type="protein sequence ID" value="KAF1928487.1"/>
    <property type="molecule type" value="Genomic_DNA"/>
</dbReference>
<sequence length="226" mass="25723">MPPPRLTAAILRAKPQTRLQCLRRTALTARYASFESTQPSQPDQPTVPWKTPHSIEQWPPAYLIPPPKDGEVLLERKPNRALPPIPPLISPQVLKTLPIFVIAMTVSVLVFFNYQKQESSVVTSTLYALRTNPLVREELGDEIYFASKYPWISGEINQVHGRIDISFNVKGTKRQGNVRLRCKRRGRGGLYSTQEWSLTMEDGRKLELYDPQGDAIDPFQMPVDED</sequence>
<dbReference type="Pfam" id="PF08695">
    <property type="entry name" value="Coa1"/>
    <property type="match status" value="1"/>
</dbReference>
<gene>
    <name evidence="2" type="ORF">M421DRAFT_420375</name>
</gene>
<dbReference type="GO" id="GO:0005743">
    <property type="term" value="C:mitochondrial inner membrane"/>
    <property type="evidence" value="ECO:0007669"/>
    <property type="project" value="TreeGrafter"/>
</dbReference>
<dbReference type="Proteomes" id="UP000800082">
    <property type="component" value="Unassembled WGS sequence"/>
</dbReference>
<proteinExistence type="predicted"/>
<dbReference type="GO" id="GO:0033617">
    <property type="term" value="P:mitochondrial respiratory chain complex IV assembly"/>
    <property type="evidence" value="ECO:0007669"/>
    <property type="project" value="InterPro"/>
</dbReference>
<dbReference type="PANTHER" id="PTHR28523:SF1">
    <property type="entry name" value="CYTOCHROME C OXIDASE ASSEMBLY FACTOR 1"/>
    <property type="match status" value="1"/>
</dbReference>
<feature type="region of interest" description="Disordered" evidence="1">
    <location>
        <begin position="32"/>
        <end position="51"/>
    </location>
</feature>
<dbReference type="OrthoDB" id="2100652at2759"/>
<protein>
    <submittedName>
        <fullName evidence="2">DUF1783-domain-containing protein</fullName>
    </submittedName>
</protein>
<dbReference type="InterPro" id="IPR042432">
    <property type="entry name" value="Coa1_fungi"/>
</dbReference>
<reference evidence="2" key="1">
    <citation type="journal article" date="2020" name="Stud. Mycol.">
        <title>101 Dothideomycetes genomes: a test case for predicting lifestyles and emergence of pathogens.</title>
        <authorList>
            <person name="Haridas S."/>
            <person name="Albert R."/>
            <person name="Binder M."/>
            <person name="Bloem J."/>
            <person name="Labutti K."/>
            <person name="Salamov A."/>
            <person name="Andreopoulos B."/>
            <person name="Baker S."/>
            <person name="Barry K."/>
            <person name="Bills G."/>
            <person name="Bluhm B."/>
            <person name="Cannon C."/>
            <person name="Castanera R."/>
            <person name="Culley D."/>
            <person name="Daum C."/>
            <person name="Ezra D."/>
            <person name="Gonzalez J."/>
            <person name="Henrissat B."/>
            <person name="Kuo A."/>
            <person name="Liang C."/>
            <person name="Lipzen A."/>
            <person name="Lutzoni F."/>
            <person name="Magnuson J."/>
            <person name="Mondo S."/>
            <person name="Nolan M."/>
            <person name="Ohm R."/>
            <person name="Pangilinan J."/>
            <person name="Park H.-J."/>
            <person name="Ramirez L."/>
            <person name="Alfaro M."/>
            <person name="Sun H."/>
            <person name="Tritt A."/>
            <person name="Yoshinaga Y."/>
            <person name="Zwiers L.-H."/>
            <person name="Turgeon B."/>
            <person name="Goodwin S."/>
            <person name="Spatafora J."/>
            <person name="Crous P."/>
            <person name="Grigoriev I."/>
        </authorList>
    </citation>
    <scope>NUCLEOTIDE SEQUENCE</scope>
    <source>
        <strain evidence="2">CBS 183.55</strain>
    </source>
</reference>
<dbReference type="AlphaFoldDB" id="A0A6A5RSK1"/>
<evidence type="ECO:0000256" key="1">
    <source>
        <dbReference type="SAM" id="MobiDB-lite"/>
    </source>
</evidence>
<dbReference type="RefSeq" id="XP_033448735.1">
    <property type="nucleotide sequence ID" value="XM_033592458.1"/>
</dbReference>
<dbReference type="PANTHER" id="PTHR28523">
    <property type="entry name" value="CYTOCHROME C OXIDASE ASSEMBLY FACTOR 1"/>
    <property type="match status" value="1"/>
</dbReference>
<accession>A0A6A5RSK1</accession>
<dbReference type="GeneID" id="54350126"/>
<keyword evidence="3" id="KW-1185">Reference proteome</keyword>
<organism evidence="2 3">
    <name type="scientific">Didymella exigua CBS 183.55</name>
    <dbReference type="NCBI Taxonomy" id="1150837"/>
    <lineage>
        <taxon>Eukaryota</taxon>
        <taxon>Fungi</taxon>
        <taxon>Dikarya</taxon>
        <taxon>Ascomycota</taxon>
        <taxon>Pezizomycotina</taxon>
        <taxon>Dothideomycetes</taxon>
        <taxon>Pleosporomycetidae</taxon>
        <taxon>Pleosporales</taxon>
        <taxon>Pleosporineae</taxon>
        <taxon>Didymellaceae</taxon>
        <taxon>Didymella</taxon>
    </lineage>
</organism>
<evidence type="ECO:0000313" key="2">
    <source>
        <dbReference type="EMBL" id="KAF1928487.1"/>
    </source>
</evidence>
<evidence type="ECO:0000313" key="3">
    <source>
        <dbReference type="Proteomes" id="UP000800082"/>
    </source>
</evidence>
<dbReference type="InterPro" id="IPR014807">
    <property type="entry name" value="Coa1"/>
</dbReference>
<feature type="compositionally biased region" description="Polar residues" evidence="1">
    <location>
        <begin position="34"/>
        <end position="44"/>
    </location>
</feature>
<name>A0A6A5RSK1_9PLEO</name>